<name>A0A8D8C0V9_CULPI</name>
<evidence type="ECO:0000313" key="2">
    <source>
        <dbReference type="EMBL" id="CAG6483325.1"/>
    </source>
</evidence>
<reference evidence="2" key="1">
    <citation type="submission" date="2021-05" db="EMBL/GenBank/DDBJ databases">
        <authorList>
            <person name="Alioto T."/>
            <person name="Alioto T."/>
            <person name="Gomez Garrido J."/>
        </authorList>
    </citation>
    <scope>NUCLEOTIDE SEQUENCE</scope>
</reference>
<accession>A0A8D8C0V9</accession>
<dbReference type="EMBL" id="HBUE01095864">
    <property type="protein sequence ID" value="CAG6483325.1"/>
    <property type="molecule type" value="Transcribed_RNA"/>
</dbReference>
<sequence length="194" mass="21206">MLGHGRRTEGAHHDEKVPQGSHQQGQLGALCGRLAALRHGFARRQAHHLGHLDREQGAGHPAAIGLGHECGLCRVRELCGLRGHGQYVHRVRHQQSGRPGQRQDCARVGRLRGFSELVPVPGRYARADRVRRSEDLHLGPAGGQEDVRVRCPQRGCGFDFAQSGQEHVRDGFGRSDLQAVGCARVDAEADVLRA</sequence>
<proteinExistence type="predicted"/>
<evidence type="ECO:0000256" key="1">
    <source>
        <dbReference type="SAM" id="MobiDB-lite"/>
    </source>
</evidence>
<dbReference type="EMBL" id="HBUE01276396">
    <property type="protein sequence ID" value="CAG6566559.1"/>
    <property type="molecule type" value="Transcribed_RNA"/>
</dbReference>
<feature type="compositionally biased region" description="Basic and acidic residues" evidence="1">
    <location>
        <begin position="1"/>
        <end position="17"/>
    </location>
</feature>
<dbReference type="AlphaFoldDB" id="A0A8D8C0V9"/>
<organism evidence="2">
    <name type="scientific">Culex pipiens</name>
    <name type="common">House mosquito</name>
    <dbReference type="NCBI Taxonomy" id="7175"/>
    <lineage>
        <taxon>Eukaryota</taxon>
        <taxon>Metazoa</taxon>
        <taxon>Ecdysozoa</taxon>
        <taxon>Arthropoda</taxon>
        <taxon>Hexapoda</taxon>
        <taxon>Insecta</taxon>
        <taxon>Pterygota</taxon>
        <taxon>Neoptera</taxon>
        <taxon>Endopterygota</taxon>
        <taxon>Diptera</taxon>
        <taxon>Nematocera</taxon>
        <taxon>Culicoidea</taxon>
        <taxon>Culicidae</taxon>
        <taxon>Culicinae</taxon>
        <taxon>Culicini</taxon>
        <taxon>Culex</taxon>
        <taxon>Culex</taxon>
    </lineage>
</organism>
<protein>
    <submittedName>
        <fullName evidence="2">(northern house mosquito) hypothetical protein</fullName>
    </submittedName>
</protein>
<dbReference type="EMBL" id="HBUE01170949">
    <property type="protein sequence ID" value="CAG6515059.1"/>
    <property type="molecule type" value="Transcribed_RNA"/>
</dbReference>
<feature type="region of interest" description="Disordered" evidence="1">
    <location>
        <begin position="1"/>
        <end position="25"/>
    </location>
</feature>